<protein>
    <submittedName>
        <fullName evidence="1">Uncharacterized protein</fullName>
    </submittedName>
</protein>
<dbReference type="AlphaFoldDB" id="A0A0D0VCG7"/>
<reference evidence="1" key="1">
    <citation type="submission" date="2015-01" db="EMBL/GenBank/DDBJ databases">
        <title>The Genome Sequence of Cryptococcus gattii CA1280.</title>
        <authorList>
            <consortium name="The Broad Institute Genomics Platform"/>
            <person name="Cuomo C."/>
            <person name="Litvintseva A."/>
            <person name="Chen Y."/>
            <person name="Heitman J."/>
            <person name="Sun S."/>
            <person name="Springer D."/>
            <person name="Dromer F."/>
            <person name="Young S."/>
            <person name="Zeng Q."/>
            <person name="Gargeya S."/>
            <person name="Abouelleil A."/>
            <person name="Alvarado L."/>
            <person name="Chapman S.B."/>
            <person name="Gainer-Dewar J."/>
            <person name="Goldberg J."/>
            <person name="Griggs A."/>
            <person name="Gujja S."/>
            <person name="Hansen M."/>
            <person name="Howarth C."/>
            <person name="Imamovic A."/>
            <person name="Larimer J."/>
            <person name="Murphy C."/>
            <person name="Naylor J."/>
            <person name="Pearson M."/>
            <person name="Priest M."/>
            <person name="Roberts A."/>
            <person name="Saif S."/>
            <person name="Shea T."/>
            <person name="Sykes S."/>
            <person name="Wortman J."/>
            <person name="Nusbaum C."/>
            <person name="Birren B."/>
        </authorList>
    </citation>
    <scope>NUCLEOTIDE SEQUENCE [LARGE SCALE GENOMIC DNA]</scope>
    <source>
        <strain evidence="1">CA1280</strain>
    </source>
</reference>
<sequence>MESPSTSSHEIGRLPGLRISTYHVVQHWHFGSQALGGQRMEWLSSIIWTCPWHLTESAYHRTDRWHF</sequence>
<gene>
    <name evidence="1" type="ORF">I312_05573</name>
</gene>
<name>A0A0D0VCG7_CRYGA</name>
<dbReference type="OrthoDB" id="10275038at2759"/>
<dbReference type="EMBL" id="KN847990">
    <property type="protein sequence ID" value="KIR45241.1"/>
    <property type="molecule type" value="Genomic_DNA"/>
</dbReference>
<accession>A0A0D0VCG7</accession>
<proteinExistence type="predicted"/>
<organism evidence="1">
    <name type="scientific">Cryptococcus bacillisporus CA1280</name>
    <dbReference type="NCBI Taxonomy" id="1296109"/>
    <lineage>
        <taxon>Eukaryota</taxon>
        <taxon>Fungi</taxon>
        <taxon>Dikarya</taxon>
        <taxon>Basidiomycota</taxon>
        <taxon>Agaricomycotina</taxon>
        <taxon>Tremellomycetes</taxon>
        <taxon>Tremellales</taxon>
        <taxon>Cryptococcaceae</taxon>
        <taxon>Cryptococcus</taxon>
        <taxon>Cryptococcus gattii species complex</taxon>
    </lineage>
</organism>
<dbReference type="HOGENOM" id="CLU_2573811_0_0_1"/>
<evidence type="ECO:0000313" key="1">
    <source>
        <dbReference type="EMBL" id="KIR45241.1"/>
    </source>
</evidence>